<sequence length="61" mass="6345">MVRSALIASLACSAAAFAPSQVGRAASAVSETKADLEAIAEKSNPVLKFYDPLELSDTTIF</sequence>
<name>K0SPU1_THAOC</name>
<dbReference type="OrthoDB" id="191071at2759"/>
<accession>K0SPU1</accession>
<comment type="caution">
    <text evidence="2">The sequence shown here is derived from an EMBL/GenBank/DDBJ whole genome shotgun (WGS) entry which is preliminary data.</text>
</comment>
<keyword evidence="3" id="KW-1185">Reference proteome</keyword>
<evidence type="ECO:0000313" key="3">
    <source>
        <dbReference type="Proteomes" id="UP000266841"/>
    </source>
</evidence>
<feature type="signal peptide" evidence="1">
    <location>
        <begin position="1"/>
        <end position="16"/>
    </location>
</feature>
<dbReference type="EMBL" id="AGNL01018481">
    <property type="protein sequence ID" value="EJK63021.1"/>
    <property type="molecule type" value="Genomic_DNA"/>
</dbReference>
<dbReference type="AlphaFoldDB" id="K0SPU1"/>
<proteinExistence type="predicted"/>
<evidence type="ECO:0000256" key="1">
    <source>
        <dbReference type="SAM" id="SignalP"/>
    </source>
</evidence>
<dbReference type="Proteomes" id="UP000266841">
    <property type="component" value="Unassembled WGS sequence"/>
</dbReference>
<evidence type="ECO:0000313" key="2">
    <source>
        <dbReference type="EMBL" id="EJK63021.1"/>
    </source>
</evidence>
<gene>
    <name evidence="2" type="ORF">THAOC_16347</name>
</gene>
<organism evidence="2 3">
    <name type="scientific">Thalassiosira oceanica</name>
    <name type="common">Marine diatom</name>
    <dbReference type="NCBI Taxonomy" id="159749"/>
    <lineage>
        <taxon>Eukaryota</taxon>
        <taxon>Sar</taxon>
        <taxon>Stramenopiles</taxon>
        <taxon>Ochrophyta</taxon>
        <taxon>Bacillariophyta</taxon>
        <taxon>Coscinodiscophyceae</taxon>
        <taxon>Thalassiosirophycidae</taxon>
        <taxon>Thalassiosirales</taxon>
        <taxon>Thalassiosiraceae</taxon>
        <taxon>Thalassiosira</taxon>
    </lineage>
</organism>
<feature type="chain" id="PRO_5003840197" evidence="1">
    <location>
        <begin position="17"/>
        <end position="61"/>
    </location>
</feature>
<protein>
    <submittedName>
        <fullName evidence="2">Uncharacterized protein</fullName>
    </submittedName>
</protein>
<reference evidence="2 3" key="1">
    <citation type="journal article" date="2012" name="Genome Biol.">
        <title>Genome and low-iron response of an oceanic diatom adapted to chronic iron limitation.</title>
        <authorList>
            <person name="Lommer M."/>
            <person name="Specht M."/>
            <person name="Roy A.S."/>
            <person name="Kraemer L."/>
            <person name="Andreson R."/>
            <person name="Gutowska M.A."/>
            <person name="Wolf J."/>
            <person name="Bergner S.V."/>
            <person name="Schilhabel M.B."/>
            <person name="Klostermeier U.C."/>
            <person name="Beiko R.G."/>
            <person name="Rosenstiel P."/>
            <person name="Hippler M."/>
            <person name="Laroche J."/>
        </authorList>
    </citation>
    <scope>NUCLEOTIDE SEQUENCE [LARGE SCALE GENOMIC DNA]</scope>
    <source>
        <strain evidence="2 3">CCMP1005</strain>
    </source>
</reference>
<feature type="non-terminal residue" evidence="2">
    <location>
        <position position="61"/>
    </location>
</feature>
<dbReference type="OMA" id="GFLEWWS"/>
<keyword evidence="1" id="KW-0732">Signal</keyword>